<dbReference type="Proteomes" id="UP000275137">
    <property type="component" value="Unassembled WGS sequence"/>
</dbReference>
<proteinExistence type="predicted"/>
<organism evidence="2 3">
    <name type="scientific">Pseudomethylobacillus aquaticus</name>
    <dbReference type="NCBI Taxonomy" id="2676064"/>
    <lineage>
        <taxon>Bacteria</taxon>
        <taxon>Pseudomonadati</taxon>
        <taxon>Pseudomonadota</taxon>
        <taxon>Betaproteobacteria</taxon>
        <taxon>Nitrosomonadales</taxon>
        <taxon>Methylophilaceae</taxon>
        <taxon>Pseudomethylobacillus</taxon>
    </lineage>
</organism>
<protein>
    <submittedName>
        <fullName evidence="2">DUF58 domain-containing protein</fullName>
    </submittedName>
</protein>
<keyword evidence="3" id="KW-1185">Reference proteome</keyword>
<gene>
    <name evidence="2" type="ORF">ED236_04495</name>
</gene>
<feature type="domain" description="DUF58" evidence="1">
    <location>
        <begin position="47"/>
        <end position="252"/>
    </location>
</feature>
<reference evidence="2 3" key="1">
    <citation type="submission" date="2018-10" db="EMBL/GenBank/DDBJ databases">
        <authorList>
            <person name="Chen W.-M."/>
        </authorList>
    </citation>
    <scope>NUCLEOTIDE SEQUENCE [LARGE SCALE GENOMIC DNA]</scope>
    <source>
        <strain evidence="2 3">H-5</strain>
    </source>
</reference>
<dbReference type="SUPFAM" id="SSF53300">
    <property type="entry name" value="vWA-like"/>
    <property type="match status" value="1"/>
</dbReference>
<evidence type="ECO:0000259" key="1">
    <source>
        <dbReference type="Pfam" id="PF01882"/>
    </source>
</evidence>
<dbReference type="InterPro" id="IPR036465">
    <property type="entry name" value="vWFA_dom_sf"/>
</dbReference>
<dbReference type="EMBL" id="RJVP01000002">
    <property type="protein sequence ID" value="ROH86966.1"/>
    <property type="molecule type" value="Genomic_DNA"/>
</dbReference>
<evidence type="ECO:0000313" key="2">
    <source>
        <dbReference type="EMBL" id="ROH86966.1"/>
    </source>
</evidence>
<name>A0A3N0V2D4_9PROT</name>
<dbReference type="RefSeq" id="WP_123236774.1">
    <property type="nucleotide sequence ID" value="NZ_RJVP01000002.1"/>
</dbReference>
<dbReference type="PANTHER" id="PTHR33608">
    <property type="entry name" value="BLL2464 PROTEIN"/>
    <property type="match status" value="1"/>
</dbReference>
<accession>A0A3N0V2D4</accession>
<dbReference type="Pfam" id="PF01882">
    <property type="entry name" value="DUF58"/>
    <property type="match status" value="1"/>
</dbReference>
<dbReference type="PANTHER" id="PTHR33608:SF6">
    <property type="entry name" value="BLL2464 PROTEIN"/>
    <property type="match status" value="1"/>
</dbReference>
<comment type="caution">
    <text evidence="2">The sequence shown here is derived from an EMBL/GenBank/DDBJ whole genome shotgun (WGS) entry which is preliminary data.</text>
</comment>
<dbReference type="AlphaFoldDB" id="A0A3N0V2D4"/>
<sequence>MAVQTAQPFQYYVPWKSSSQHLGGHRGNQRGLGFDYRGNLPLVDYPDARRIDIRQTLRDPYEQVQVRLFNQDNITPLFAVCDLSASMYYRGRRRKLDQAIHIAASVARSASDAGDQFGLVGYDRHVVEDFSLPLGTSLHSVVELLTALEERETLVPAGEGILEVAQYLSQSRALVFWISDFHMPLLLVEQALSMLSQHQVVPIVLWDEQEYLRLPRFGFGTLIDPETGQDRTVFFRDALRRQFIAAFEQRRHDLQDLFLRFDSPALFLHGEYHAEALTHYFEKYFAS</sequence>
<dbReference type="Gene3D" id="3.40.50.410">
    <property type="entry name" value="von Willebrand factor, type A domain"/>
    <property type="match status" value="1"/>
</dbReference>
<evidence type="ECO:0000313" key="3">
    <source>
        <dbReference type="Proteomes" id="UP000275137"/>
    </source>
</evidence>
<dbReference type="InterPro" id="IPR002881">
    <property type="entry name" value="DUF58"/>
</dbReference>